<feature type="region of interest" description="Disordered" evidence="1">
    <location>
        <begin position="23"/>
        <end position="42"/>
    </location>
</feature>
<organism evidence="2 3">
    <name type="scientific">Goodea atripinnis</name>
    <dbReference type="NCBI Taxonomy" id="208336"/>
    <lineage>
        <taxon>Eukaryota</taxon>
        <taxon>Metazoa</taxon>
        <taxon>Chordata</taxon>
        <taxon>Craniata</taxon>
        <taxon>Vertebrata</taxon>
        <taxon>Euteleostomi</taxon>
        <taxon>Actinopterygii</taxon>
        <taxon>Neopterygii</taxon>
        <taxon>Teleostei</taxon>
        <taxon>Neoteleostei</taxon>
        <taxon>Acanthomorphata</taxon>
        <taxon>Ovalentaria</taxon>
        <taxon>Atherinomorphae</taxon>
        <taxon>Cyprinodontiformes</taxon>
        <taxon>Goodeidae</taxon>
        <taxon>Goodea</taxon>
    </lineage>
</organism>
<dbReference type="EMBL" id="JAHRIO010006748">
    <property type="protein sequence ID" value="MEQ2160382.1"/>
    <property type="molecule type" value="Genomic_DNA"/>
</dbReference>
<name>A0ABV0MMR6_9TELE</name>
<evidence type="ECO:0000256" key="1">
    <source>
        <dbReference type="SAM" id="MobiDB-lite"/>
    </source>
</evidence>
<sequence>MVSLTTDAVAGPSWGEIFDAVDPLPPEMSEHGPASGPLDLLMAGDDELSDLDLEIPFSDNDEDYDPSPPPSGRVAKPTSSGAGQPGHGMDELDFDLHDVCKRAAAKLN</sequence>
<keyword evidence="3" id="KW-1185">Reference proteome</keyword>
<gene>
    <name evidence="2" type="ORF">GOODEAATRI_033261</name>
</gene>
<accession>A0ABV0MMR6</accession>
<comment type="caution">
    <text evidence="2">The sequence shown here is derived from an EMBL/GenBank/DDBJ whole genome shotgun (WGS) entry which is preliminary data.</text>
</comment>
<protein>
    <submittedName>
        <fullName evidence="2">Uncharacterized protein</fullName>
    </submittedName>
</protein>
<proteinExistence type="predicted"/>
<evidence type="ECO:0000313" key="3">
    <source>
        <dbReference type="Proteomes" id="UP001476798"/>
    </source>
</evidence>
<evidence type="ECO:0000313" key="2">
    <source>
        <dbReference type="EMBL" id="MEQ2160382.1"/>
    </source>
</evidence>
<feature type="region of interest" description="Disordered" evidence="1">
    <location>
        <begin position="55"/>
        <end position="93"/>
    </location>
</feature>
<feature type="compositionally biased region" description="Acidic residues" evidence="1">
    <location>
        <begin position="55"/>
        <end position="65"/>
    </location>
</feature>
<reference evidence="2 3" key="1">
    <citation type="submission" date="2021-06" db="EMBL/GenBank/DDBJ databases">
        <authorList>
            <person name="Palmer J.M."/>
        </authorList>
    </citation>
    <scope>NUCLEOTIDE SEQUENCE [LARGE SCALE GENOMIC DNA]</scope>
    <source>
        <strain evidence="2 3">GA_2019</strain>
        <tissue evidence="2">Muscle</tissue>
    </source>
</reference>
<dbReference type="Proteomes" id="UP001476798">
    <property type="component" value="Unassembled WGS sequence"/>
</dbReference>